<comment type="caution">
    <text evidence="2">The sequence shown here is derived from an EMBL/GenBank/DDBJ whole genome shotgun (WGS) entry which is preliminary data.</text>
</comment>
<evidence type="ECO:0000313" key="2">
    <source>
        <dbReference type="EMBL" id="KAK9716794.1"/>
    </source>
</evidence>
<protein>
    <submittedName>
        <fullName evidence="2">GAG-pre-integrase domain</fullName>
    </submittedName>
</protein>
<proteinExistence type="predicted"/>
<reference evidence="2 3" key="1">
    <citation type="journal article" date="2024" name="BMC Genomics">
        <title>De novo assembly and annotation of Popillia japonica's genome with initial clues to its potential as an invasive pest.</title>
        <authorList>
            <person name="Cucini C."/>
            <person name="Boschi S."/>
            <person name="Funari R."/>
            <person name="Cardaioli E."/>
            <person name="Iannotti N."/>
            <person name="Marturano G."/>
            <person name="Paoli F."/>
            <person name="Bruttini M."/>
            <person name="Carapelli A."/>
            <person name="Frati F."/>
            <person name="Nardi F."/>
        </authorList>
    </citation>
    <scope>NUCLEOTIDE SEQUENCE [LARGE SCALE GENOMIC DNA]</scope>
    <source>
        <strain evidence="2">DMR45628</strain>
    </source>
</reference>
<name>A0AAW1KF33_POPJA</name>
<sequence>MVVIFQNKEVSIYKDEQVVAKGMRNGKLYELSLSLNNVKKEEQVVAKGMRNGKLYELSLSLNNVKKEHAHIVEENKVELWHKRLGHLGMHGMMKLASTEEVEGLDISPSTIKRDFNQHCEVCSAGIVEEKKSSCGIKD</sequence>
<gene>
    <name evidence="2" type="ORF">QE152_g24531</name>
</gene>
<dbReference type="Proteomes" id="UP001458880">
    <property type="component" value="Unassembled WGS sequence"/>
</dbReference>
<dbReference type="EMBL" id="JASPKY010000252">
    <property type="protein sequence ID" value="KAK9716794.1"/>
    <property type="molecule type" value="Genomic_DNA"/>
</dbReference>
<keyword evidence="3" id="KW-1185">Reference proteome</keyword>
<dbReference type="AlphaFoldDB" id="A0AAW1KF33"/>
<accession>A0AAW1KF33</accession>
<evidence type="ECO:0000259" key="1">
    <source>
        <dbReference type="Pfam" id="PF13976"/>
    </source>
</evidence>
<organism evidence="2 3">
    <name type="scientific">Popillia japonica</name>
    <name type="common">Japanese beetle</name>
    <dbReference type="NCBI Taxonomy" id="7064"/>
    <lineage>
        <taxon>Eukaryota</taxon>
        <taxon>Metazoa</taxon>
        <taxon>Ecdysozoa</taxon>
        <taxon>Arthropoda</taxon>
        <taxon>Hexapoda</taxon>
        <taxon>Insecta</taxon>
        <taxon>Pterygota</taxon>
        <taxon>Neoptera</taxon>
        <taxon>Endopterygota</taxon>
        <taxon>Coleoptera</taxon>
        <taxon>Polyphaga</taxon>
        <taxon>Scarabaeiformia</taxon>
        <taxon>Scarabaeidae</taxon>
        <taxon>Rutelinae</taxon>
        <taxon>Popillia</taxon>
    </lineage>
</organism>
<feature type="domain" description="GAG-pre-integrase" evidence="1">
    <location>
        <begin position="53"/>
        <end position="125"/>
    </location>
</feature>
<evidence type="ECO:0000313" key="3">
    <source>
        <dbReference type="Proteomes" id="UP001458880"/>
    </source>
</evidence>
<dbReference type="Pfam" id="PF13976">
    <property type="entry name" value="gag_pre-integrs"/>
    <property type="match status" value="1"/>
</dbReference>
<dbReference type="InterPro" id="IPR025724">
    <property type="entry name" value="GAG-pre-integrase_dom"/>
</dbReference>